<evidence type="ECO:0000259" key="8">
    <source>
        <dbReference type="Pfam" id="PF24621"/>
    </source>
</evidence>
<dbReference type="GO" id="GO:0046872">
    <property type="term" value="F:metal ion binding"/>
    <property type="evidence" value="ECO:0007669"/>
    <property type="project" value="UniProtKB-KW"/>
</dbReference>
<dbReference type="SUPFAM" id="SSF56796">
    <property type="entry name" value="Dehydroquinate synthase-like"/>
    <property type="match status" value="1"/>
</dbReference>
<dbReference type="InterPro" id="IPR056179">
    <property type="entry name" value="DHQS_C"/>
</dbReference>
<dbReference type="Gene3D" id="3.40.50.1970">
    <property type="match status" value="1"/>
</dbReference>
<dbReference type="RefSeq" id="WP_074640199.1">
    <property type="nucleotide sequence ID" value="NZ_FOFU01000001.1"/>
</dbReference>
<dbReference type="Pfam" id="PF24621">
    <property type="entry name" value="DHQS_C"/>
    <property type="match status" value="1"/>
</dbReference>
<accession>A0A1H9ACE3</accession>
<dbReference type="Gene3D" id="1.20.1090.10">
    <property type="entry name" value="Dehydroquinate synthase-like - alpha domain"/>
    <property type="match status" value="1"/>
</dbReference>
<sequence length="373" mass="41377">MSQNSFKISYPALHAGTNKSLIKFISGTPDLAALFFEGEEAQETRRRFFVTDATVASLECMQSFISKFDDGVCGKDCLLILGSGEPYKTIESVLNIVRAAFDANFTRKDIFIGIGGGVICDLTAFAASIYKRGTSVQFVPTTLLAMVDASIGGKTGCDFENYKNIIGTFFPATKLFYFPEFVQYLPENQYNSGLAEAFKTALLFDKELYDMFKNDADKINSRDSKTLEKIIHKCVKAKGSIVEQDFTEQGIRAYLNLGHTFGHALETVAGLGSITHGAAVAWGIGRAVELAYKKEYCMQAFRDEVFGILKAYKWYTESVPSFVKGGGFSERLITIMRTDKKNLSEKIRLIICKAVTEIQIEEVDEKLIASVLK</sequence>
<evidence type="ECO:0000256" key="2">
    <source>
        <dbReference type="ARBA" id="ARBA00001941"/>
    </source>
</evidence>
<comment type="cofactor">
    <cofactor evidence="2">
        <name>Co(2+)</name>
        <dbReference type="ChEBI" id="CHEBI:48828"/>
    </cofactor>
</comment>
<proteinExistence type="predicted"/>
<dbReference type="GO" id="GO:0003856">
    <property type="term" value="F:3-dehydroquinate synthase activity"/>
    <property type="evidence" value="ECO:0007669"/>
    <property type="project" value="TreeGrafter"/>
</dbReference>
<evidence type="ECO:0000256" key="1">
    <source>
        <dbReference type="ARBA" id="ARBA00001911"/>
    </source>
</evidence>
<organism evidence="9 10">
    <name type="scientific">Treponema bryantii</name>
    <dbReference type="NCBI Taxonomy" id="163"/>
    <lineage>
        <taxon>Bacteria</taxon>
        <taxon>Pseudomonadati</taxon>
        <taxon>Spirochaetota</taxon>
        <taxon>Spirochaetia</taxon>
        <taxon>Spirochaetales</taxon>
        <taxon>Treponemataceae</taxon>
        <taxon>Treponema</taxon>
    </lineage>
</organism>
<keyword evidence="10" id="KW-1185">Reference proteome</keyword>
<dbReference type="InterPro" id="IPR050071">
    <property type="entry name" value="Dehydroquinate_synthase"/>
</dbReference>
<evidence type="ECO:0000256" key="6">
    <source>
        <dbReference type="ARBA" id="ARBA00023285"/>
    </source>
</evidence>
<name>A0A1H9ACE3_9SPIR</name>
<feature type="domain" description="3-dehydroquinate synthase N-terminal" evidence="7">
    <location>
        <begin position="80"/>
        <end position="191"/>
    </location>
</feature>
<keyword evidence="4" id="KW-0520">NAD</keyword>
<evidence type="ECO:0000256" key="4">
    <source>
        <dbReference type="ARBA" id="ARBA00023027"/>
    </source>
</evidence>
<dbReference type="CDD" id="cd08195">
    <property type="entry name" value="DHQS"/>
    <property type="match status" value="1"/>
</dbReference>
<dbReference type="OrthoDB" id="9806583at2"/>
<feature type="domain" description="3-dehydroquinate synthase C-terminal" evidence="8">
    <location>
        <begin position="193"/>
        <end position="342"/>
    </location>
</feature>
<dbReference type="GO" id="GO:0009073">
    <property type="term" value="P:aromatic amino acid family biosynthetic process"/>
    <property type="evidence" value="ECO:0007669"/>
    <property type="project" value="InterPro"/>
</dbReference>
<evidence type="ECO:0000256" key="3">
    <source>
        <dbReference type="ARBA" id="ARBA00022723"/>
    </source>
</evidence>
<dbReference type="PANTHER" id="PTHR43622">
    <property type="entry name" value="3-DEHYDROQUINATE SYNTHASE"/>
    <property type="match status" value="1"/>
</dbReference>
<keyword evidence="3" id="KW-0479">Metal-binding</keyword>
<dbReference type="PIRSF" id="PIRSF001455">
    <property type="entry name" value="DHQ_synth"/>
    <property type="match status" value="1"/>
</dbReference>
<evidence type="ECO:0000256" key="5">
    <source>
        <dbReference type="ARBA" id="ARBA00023239"/>
    </source>
</evidence>
<dbReference type="InterPro" id="IPR030960">
    <property type="entry name" value="DHQS/DOIS_N"/>
</dbReference>
<dbReference type="PANTHER" id="PTHR43622:SF1">
    <property type="entry name" value="3-DEHYDROQUINATE SYNTHASE"/>
    <property type="match status" value="1"/>
</dbReference>
<reference evidence="9 10" key="1">
    <citation type="submission" date="2016-10" db="EMBL/GenBank/DDBJ databases">
        <authorList>
            <person name="de Groot N.N."/>
        </authorList>
    </citation>
    <scope>NUCLEOTIDE SEQUENCE [LARGE SCALE GENOMIC DNA]</scope>
    <source>
        <strain evidence="9 10">B25</strain>
    </source>
</reference>
<comment type="cofactor">
    <cofactor evidence="1">
        <name>NAD(+)</name>
        <dbReference type="ChEBI" id="CHEBI:57540"/>
    </cofactor>
</comment>
<dbReference type="Pfam" id="PF01761">
    <property type="entry name" value="DHQ_synthase"/>
    <property type="match status" value="1"/>
</dbReference>
<dbReference type="Proteomes" id="UP000182360">
    <property type="component" value="Unassembled WGS sequence"/>
</dbReference>
<dbReference type="InterPro" id="IPR030963">
    <property type="entry name" value="DHQ_synth_fam"/>
</dbReference>
<keyword evidence="6" id="KW-0170">Cobalt</keyword>
<evidence type="ECO:0000259" key="7">
    <source>
        <dbReference type="Pfam" id="PF01761"/>
    </source>
</evidence>
<dbReference type="STRING" id="163.SAMN04487775_10473"/>
<gene>
    <name evidence="9" type="ORF">SAMN04487977_101280</name>
</gene>
<dbReference type="EMBL" id="FOFU01000001">
    <property type="protein sequence ID" value="SEP74157.1"/>
    <property type="molecule type" value="Genomic_DNA"/>
</dbReference>
<dbReference type="AlphaFoldDB" id="A0A1H9ACE3"/>
<keyword evidence="5" id="KW-0456">Lyase</keyword>
<evidence type="ECO:0000313" key="10">
    <source>
        <dbReference type="Proteomes" id="UP000182360"/>
    </source>
</evidence>
<protein>
    <submittedName>
        <fullName evidence="9">3-dehydroquinate synthase</fullName>
    </submittedName>
</protein>
<evidence type="ECO:0000313" key="9">
    <source>
        <dbReference type="EMBL" id="SEP74157.1"/>
    </source>
</evidence>